<evidence type="ECO:0000256" key="9">
    <source>
        <dbReference type="PIRNR" id="PIRNR003128"/>
    </source>
</evidence>
<dbReference type="NCBIfam" id="NF008121">
    <property type="entry name" value="PRK10869.1"/>
    <property type="match status" value="1"/>
</dbReference>
<dbReference type="NCBIfam" id="TIGR00634">
    <property type="entry name" value="recN"/>
    <property type="match status" value="1"/>
</dbReference>
<keyword evidence="6" id="KW-0067">ATP-binding</keyword>
<accession>A0A450S9A8</accession>
<dbReference type="Pfam" id="PF02463">
    <property type="entry name" value="SMC_N"/>
    <property type="match status" value="1"/>
</dbReference>
<feature type="coiled-coil region" evidence="10">
    <location>
        <begin position="327"/>
        <end position="364"/>
    </location>
</feature>
<dbReference type="Gene3D" id="3.40.50.300">
    <property type="entry name" value="P-loop containing nucleotide triphosphate hydrolases"/>
    <property type="match status" value="2"/>
</dbReference>
<dbReference type="GO" id="GO:0006310">
    <property type="term" value="P:DNA recombination"/>
    <property type="evidence" value="ECO:0007669"/>
    <property type="project" value="InterPro"/>
</dbReference>
<evidence type="ECO:0000256" key="2">
    <source>
        <dbReference type="ARBA" id="ARBA00009441"/>
    </source>
</evidence>
<dbReference type="GO" id="GO:0005524">
    <property type="term" value="F:ATP binding"/>
    <property type="evidence" value="ECO:0007669"/>
    <property type="project" value="UniProtKB-KW"/>
</dbReference>
<evidence type="ECO:0000256" key="8">
    <source>
        <dbReference type="ARBA" id="ARBA00033408"/>
    </source>
</evidence>
<dbReference type="FunFam" id="3.40.50.300:FF:000356">
    <property type="entry name" value="DNA repair protein RecN"/>
    <property type="match status" value="1"/>
</dbReference>
<dbReference type="GO" id="GO:0043590">
    <property type="term" value="C:bacterial nucleoid"/>
    <property type="evidence" value="ECO:0007669"/>
    <property type="project" value="TreeGrafter"/>
</dbReference>
<protein>
    <recommendedName>
        <fullName evidence="3 9">DNA repair protein RecN</fullName>
    </recommendedName>
    <alternativeName>
        <fullName evidence="8 9">Recombination protein N</fullName>
    </alternativeName>
</protein>
<dbReference type="InterPro" id="IPR027417">
    <property type="entry name" value="P-loop_NTPase"/>
</dbReference>
<gene>
    <name evidence="12" type="ORF">BECKFW1821A_GA0114235_102011</name>
    <name evidence="13" type="ORF">BECKFW1821B_GA0114236_104713</name>
</gene>
<comment type="similarity">
    <text evidence="2 9">Belongs to the RecN family.</text>
</comment>
<dbReference type="EMBL" id="CAADFD010000047">
    <property type="protein sequence ID" value="VFJ59348.1"/>
    <property type="molecule type" value="Genomic_DNA"/>
</dbReference>
<evidence type="ECO:0000256" key="10">
    <source>
        <dbReference type="SAM" id="Coils"/>
    </source>
</evidence>
<evidence type="ECO:0000256" key="6">
    <source>
        <dbReference type="ARBA" id="ARBA00022840"/>
    </source>
</evidence>
<keyword evidence="4" id="KW-0547">Nucleotide-binding</keyword>
<reference evidence="12" key="1">
    <citation type="submission" date="2019-02" db="EMBL/GenBank/DDBJ databases">
        <authorList>
            <person name="Gruber-Vodicka R. H."/>
            <person name="Seah K. B. B."/>
        </authorList>
    </citation>
    <scope>NUCLEOTIDE SEQUENCE</scope>
    <source>
        <strain evidence="13">BECK_BZ106</strain>
        <strain evidence="12">BECK_BZ15</strain>
    </source>
</reference>
<sequence length="563" mass="62513">MLVHLTIRDFVIVDRLELAIRAGMTVMTGETGAGKSILVDALGLALGERANGSLVRAGCKRAEVAAVFDISQKPDILEWLRKQAIDDDESECILRRVITMDGRARAFIGGRPVSVQTLRELGDRLVDIHGQHAHQSLLKGNAQRDILDAYGENDSDRREIARLYARLKAVNREISGYTGDSGDNDARLEWLRFQVEELQDLNLEPDEPDILDEEHRRLSHGAEIIKACHEILDDIGSDSDNALLTRTETSLRALNGLCTYDKRLEEIYTLFDTAIIHLKEGAGTLRQYVSGLGVDEDRLQWIETRLAAIHDLARKHRVSPEDLGKLLDELKEEIHRIEQSATLLEELRGQVAELERQYRTLALRLRERRIHAGTGLENEITENLQRLGMPGGQVEISVSPRDDEHPTPTGLDDVVFKVSANPGQPAKPLAQVASGGELSRIALAIQVIVSEDTGTPTLIFDEVDAGIGGQVAEIVGKHLRHLGGSRQVLCITHLPQVASQAHHHLKVQKCTDRDFTKVDLASLEETTRVREIARMLGGVRITDKTLAHAREMLGDNLTEQSVE</sequence>
<feature type="domain" description="RecF/RecN/SMC N-terminal" evidence="11">
    <location>
        <begin position="2"/>
        <end position="509"/>
    </location>
</feature>
<evidence type="ECO:0000256" key="7">
    <source>
        <dbReference type="ARBA" id="ARBA00023204"/>
    </source>
</evidence>
<proteinExistence type="inferred from homology"/>
<dbReference type="InterPro" id="IPR003395">
    <property type="entry name" value="RecF/RecN/SMC_N"/>
</dbReference>
<name>A0A450S9A8_9GAMM</name>
<dbReference type="GO" id="GO:0006281">
    <property type="term" value="P:DNA repair"/>
    <property type="evidence" value="ECO:0007669"/>
    <property type="project" value="UniProtKB-KW"/>
</dbReference>
<evidence type="ECO:0000313" key="13">
    <source>
        <dbReference type="EMBL" id="VFJ59348.1"/>
    </source>
</evidence>
<keyword evidence="7 9" id="KW-0234">DNA repair</keyword>
<dbReference type="PANTHER" id="PTHR11059:SF0">
    <property type="entry name" value="DNA REPAIR PROTEIN RECN"/>
    <property type="match status" value="1"/>
</dbReference>
<dbReference type="CDD" id="cd03241">
    <property type="entry name" value="ABC_RecN"/>
    <property type="match status" value="2"/>
</dbReference>
<evidence type="ECO:0000256" key="5">
    <source>
        <dbReference type="ARBA" id="ARBA00022763"/>
    </source>
</evidence>
<dbReference type="GO" id="GO:0009432">
    <property type="term" value="P:SOS response"/>
    <property type="evidence" value="ECO:0007669"/>
    <property type="project" value="TreeGrafter"/>
</dbReference>
<evidence type="ECO:0000259" key="11">
    <source>
        <dbReference type="Pfam" id="PF02463"/>
    </source>
</evidence>
<dbReference type="FunFam" id="3.40.50.300:FF:000319">
    <property type="entry name" value="DNA repair protein RecN"/>
    <property type="match status" value="1"/>
</dbReference>
<dbReference type="PIRSF" id="PIRSF003128">
    <property type="entry name" value="RecN"/>
    <property type="match status" value="1"/>
</dbReference>
<dbReference type="InterPro" id="IPR004604">
    <property type="entry name" value="DNA_recomb/repair_RecN"/>
</dbReference>
<dbReference type="AlphaFoldDB" id="A0A450S9A8"/>
<evidence type="ECO:0000256" key="4">
    <source>
        <dbReference type="ARBA" id="ARBA00022741"/>
    </source>
</evidence>
<dbReference type="EMBL" id="CAADEW010000020">
    <property type="protein sequence ID" value="VFJ48537.1"/>
    <property type="molecule type" value="Genomic_DNA"/>
</dbReference>
<dbReference type="SUPFAM" id="SSF52540">
    <property type="entry name" value="P-loop containing nucleoside triphosphate hydrolases"/>
    <property type="match status" value="1"/>
</dbReference>
<evidence type="ECO:0000256" key="3">
    <source>
        <dbReference type="ARBA" id="ARBA00021315"/>
    </source>
</evidence>
<keyword evidence="5 9" id="KW-0227">DNA damage</keyword>
<comment type="function">
    <text evidence="1 9">May be involved in recombinational repair of damaged DNA.</text>
</comment>
<evidence type="ECO:0000256" key="1">
    <source>
        <dbReference type="ARBA" id="ARBA00003618"/>
    </source>
</evidence>
<organism evidence="12">
    <name type="scientific">Candidatus Kentrum sp. FW</name>
    <dbReference type="NCBI Taxonomy" id="2126338"/>
    <lineage>
        <taxon>Bacteria</taxon>
        <taxon>Pseudomonadati</taxon>
        <taxon>Pseudomonadota</taxon>
        <taxon>Gammaproteobacteria</taxon>
        <taxon>Candidatus Kentrum</taxon>
    </lineage>
</organism>
<dbReference type="PANTHER" id="PTHR11059">
    <property type="entry name" value="DNA REPAIR PROTEIN RECN"/>
    <property type="match status" value="1"/>
</dbReference>
<keyword evidence="10" id="KW-0175">Coiled coil</keyword>
<evidence type="ECO:0000313" key="12">
    <source>
        <dbReference type="EMBL" id="VFJ48537.1"/>
    </source>
</evidence>